<organism evidence="2 3">
    <name type="scientific">Reticulomyxa filosa</name>
    <dbReference type="NCBI Taxonomy" id="46433"/>
    <lineage>
        <taxon>Eukaryota</taxon>
        <taxon>Sar</taxon>
        <taxon>Rhizaria</taxon>
        <taxon>Retaria</taxon>
        <taxon>Foraminifera</taxon>
        <taxon>Monothalamids</taxon>
        <taxon>Reticulomyxidae</taxon>
        <taxon>Reticulomyxa</taxon>
    </lineage>
</organism>
<protein>
    <submittedName>
        <fullName evidence="2">Uncharacterized protein</fullName>
    </submittedName>
</protein>
<sequence>MQLLNHLLLALELELIMGLIFQIPGYRIPNIMEQQNKMDVDNNNIKRNTTKRKTPDNGLINEGQSITTQLCKLLCQKADEITFENTWKKNMKTRRQFLCSNVPTIVVTPIKSKELRSHKHFLEISAHYLFILQLIQFANSFNDAKNGQTEQKENQDGKQRI</sequence>
<evidence type="ECO:0000313" key="2">
    <source>
        <dbReference type="EMBL" id="ETO36815.1"/>
    </source>
</evidence>
<evidence type="ECO:0000313" key="3">
    <source>
        <dbReference type="Proteomes" id="UP000023152"/>
    </source>
</evidence>
<dbReference type="Proteomes" id="UP000023152">
    <property type="component" value="Unassembled WGS sequence"/>
</dbReference>
<dbReference type="EMBL" id="ASPP01000264">
    <property type="protein sequence ID" value="ETO36815.1"/>
    <property type="molecule type" value="Genomic_DNA"/>
</dbReference>
<feature type="chain" id="PRO_5004976075" evidence="1">
    <location>
        <begin position="19"/>
        <end position="161"/>
    </location>
</feature>
<accession>X6PE82</accession>
<feature type="non-terminal residue" evidence="2">
    <location>
        <position position="161"/>
    </location>
</feature>
<comment type="caution">
    <text evidence="2">The sequence shown here is derived from an EMBL/GenBank/DDBJ whole genome shotgun (WGS) entry which is preliminary data.</text>
</comment>
<gene>
    <name evidence="2" type="ORF">RFI_00247</name>
</gene>
<keyword evidence="3" id="KW-1185">Reference proteome</keyword>
<name>X6PE82_RETFI</name>
<dbReference type="AlphaFoldDB" id="X6PE82"/>
<keyword evidence="1" id="KW-0732">Signal</keyword>
<feature type="signal peptide" evidence="1">
    <location>
        <begin position="1"/>
        <end position="18"/>
    </location>
</feature>
<evidence type="ECO:0000256" key="1">
    <source>
        <dbReference type="SAM" id="SignalP"/>
    </source>
</evidence>
<reference evidence="2 3" key="1">
    <citation type="journal article" date="2013" name="Curr. Biol.">
        <title>The Genome of the Foraminiferan Reticulomyxa filosa.</title>
        <authorList>
            <person name="Glockner G."/>
            <person name="Hulsmann N."/>
            <person name="Schleicher M."/>
            <person name="Noegel A.A."/>
            <person name="Eichinger L."/>
            <person name="Gallinger C."/>
            <person name="Pawlowski J."/>
            <person name="Sierra R."/>
            <person name="Euteneuer U."/>
            <person name="Pillet L."/>
            <person name="Moustafa A."/>
            <person name="Platzer M."/>
            <person name="Groth M."/>
            <person name="Szafranski K."/>
            <person name="Schliwa M."/>
        </authorList>
    </citation>
    <scope>NUCLEOTIDE SEQUENCE [LARGE SCALE GENOMIC DNA]</scope>
</reference>
<proteinExistence type="predicted"/>